<comment type="caution">
    <text evidence="1">The sequence shown here is derived from an EMBL/GenBank/DDBJ whole genome shotgun (WGS) entry which is preliminary data.</text>
</comment>
<reference evidence="2" key="1">
    <citation type="submission" date="2018-04" db="EMBL/GenBank/DDBJ databases">
        <authorList>
            <person name="Cornet L."/>
        </authorList>
    </citation>
    <scope>NUCLEOTIDE SEQUENCE [LARGE SCALE GENOMIC DNA]</scope>
</reference>
<reference evidence="1 2" key="2">
    <citation type="submission" date="2018-06" db="EMBL/GenBank/DDBJ databases">
        <title>Metagenomic assembly of (sub)arctic Cyanobacteria and their associated microbiome from non-axenic cultures.</title>
        <authorList>
            <person name="Baurain D."/>
        </authorList>
    </citation>
    <scope>NUCLEOTIDE SEQUENCE [LARGE SCALE GENOMIC DNA]</scope>
    <source>
        <strain evidence="1">ULC041bin1</strain>
    </source>
</reference>
<accession>A0A2W4Y310</accession>
<gene>
    <name evidence="1" type="ORF">DCF17_15580</name>
</gene>
<protein>
    <submittedName>
        <fullName evidence="1">Uncharacterized protein</fullName>
    </submittedName>
</protein>
<dbReference type="AlphaFoldDB" id="A0A2W4Y310"/>
<evidence type="ECO:0000313" key="1">
    <source>
        <dbReference type="EMBL" id="PZO37718.1"/>
    </source>
</evidence>
<dbReference type="Proteomes" id="UP000249081">
    <property type="component" value="Unassembled WGS sequence"/>
</dbReference>
<dbReference type="Pfam" id="PF25734">
    <property type="entry name" value="RelB_like_antitoxin"/>
    <property type="match status" value="1"/>
</dbReference>
<name>A0A2W4Y310_9CYAN</name>
<sequence>MNNPSLSETQLKDLIKTAILEIFNERRDLFQDIISEALEDIALVKAIDEGKDSEPVSRETIFAILEQAE</sequence>
<dbReference type="EMBL" id="QBMN01000116">
    <property type="protein sequence ID" value="PZO37718.1"/>
    <property type="molecule type" value="Genomic_DNA"/>
</dbReference>
<evidence type="ECO:0000313" key="2">
    <source>
        <dbReference type="Proteomes" id="UP000249081"/>
    </source>
</evidence>
<proteinExistence type="predicted"/>
<dbReference type="InterPro" id="IPR057930">
    <property type="entry name" value="Antitoxin_put"/>
</dbReference>
<organism evidence="1 2">
    <name type="scientific">Shackletoniella antarctica</name>
    <dbReference type="NCBI Taxonomy" id="268115"/>
    <lineage>
        <taxon>Bacteria</taxon>
        <taxon>Bacillati</taxon>
        <taxon>Cyanobacteriota</taxon>
        <taxon>Cyanophyceae</taxon>
        <taxon>Oculatellales</taxon>
        <taxon>Oculatellaceae</taxon>
        <taxon>Shackletoniella</taxon>
    </lineage>
</organism>